<keyword evidence="2" id="KW-1185">Reference proteome</keyword>
<accession>A0A1H3UJ92</accession>
<organism evidence="1 2">
    <name type="scientific">Asanoa ishikariensis</name>
    <dbReference type="NCBI Taxonomy" id="137265"/>
    <lineage>
        <taxon>Bacteria</taxon>
        <taxon>Bacillati</taxon>
        <taxon>Actinomycetota</taxon>
        <taxon>Actinomycetes</taxon>
        <taxon>Micromonosporales</taxon>
        <taxon>Micromonosporaceae</taxon>
        <taxon>Asanoa</taxon>
    </lineage>
</organism>
<reference evidence="2" key="1">
    <citation type="submission" date="2016-10" db="EMBL/GenBank/DDBJ databases">
        <authorList>
            <person name="Varghese N."/>
            <person name="Submissions S."/>
        </authorList>
    </citation>
    <scope>NUCLEOTIDE SEQUENCE [LARGE SCALE GENOMIC DNA]</scope>
    <source>
        <strain evidence="2">DSM 44718</strain>
    </source>
</reference>
<name>A0A1H3UJ92_9ACTN</name>
<dbReference type="Proteomes" id="UP000199632">
    <property type="component" value="Unassembled WGS sequence"/>
</dbReference>
<evidence type="ECO:0000313" key="1">
    <source>
        <dbReference type="EMBL" id="SDZ62081.1"/>
    </source>
</evidence>
<proteinExistence type="predicted"/>
<dbReference type="RefSeq" id="WP_090802455.1">
    <property type="nucleotide sequence ID" value="NZ_BOND01000005.1"/>
</dbReference>
<dbReference type="STRING" id="137265.SAMN05421684_7374"/>
<evidence type="ECO:0000313" key="2">
    <source>
        <dbReference type="Proteomes" id="UP000199632"/>
    </source>
</evidence>
<dbReference type="EMBL" id="FNQB01000004">
    <property type="protein sequence ID" value="SDZ62081.1"/>
    <property type="molecule type" value="Genomic_DNA"/>
</dbReference>
<gene>
    <name evidence="1" type="ORF">SAMN05421684_7374</name>
</gene>
<dbReference type="AlphaFoldDB" id="A0A1H3UJ92"/>
<protein>
    <submittedName>
        <fullName evidence="1">Uncharacterized protein</fullName>
    </submittedName>
</protein>
<sequence length="227" mass="25376">MTPFEESYYHLILLDPALRKGWLLDNRPADVSPAHWWFSLIDSAVSDVRHQHLGFASTRPQADQALAAALIDWALERPFPLVIAVQRLAQLLSIAFDAGQMVEELPVNVRPDAIARLALDGFAMTREHAIARAASLRAKPLTEDDLYQPGQDPAIFEALTQTDDYRDYHRLFDFDRMLTCLAPFVDLIADPDLAGELRRWLAVQPDLDPVPTAIMLLGTAARSAPPE</sequence>
<dbReference type="OrthoDB" id="5191585at2"/>